<dbReference type="Proteomes" id="UP001497480">
    <property type="component" value="Unassembled WGS sequence"/>
</dbReference>
<feature type="region of interest" description="Disordered" evidence="1">
    <location>
        <begin position="168"/>
        <end position="200"/>
    </location>
</feature>
<reference evidence="2 3" key="1">
    <citation type="submission" date="2024-03" db="EMBL/GenBank/DDBJ databases">
        <authorList>
            <person name="Martinez-Hernandez J."/>
        </authorList>
    </citation>
    <scope>NUCLEOTIDE SEQUENCE [LARGE SCALE GENOMIC DNA]</scope>
</reference>
<dbReference type="InterPro" id="IPR039928">
    <property type="entry name" value="LNK"/>
</dbReference>
<feature type="region of interest" description="Disordered" evidence="1">
    <location>
        <begin position="1"/>
        <end position="38"/>
    </location>
</feature>
<dbReference type="PANTHER" id="PTHR33334:SF5">
    <property type="entry name" value="PROTEIN LNK2"/>
    <property type="match status" value="1"/>
</dbReference>
<dbReference type="EMBL" id="CAXHTB010000021">
    <property type="protein sequence ID" value="CAL0328748.1"/>
    <property type="molecule type" value="Genomic_DNA"/>
</dbReference>
<dbReference type="PANTHER" id="PTHR33334">
    <property type="entry name" value="PROTEIN LNK1"/>
    <property type="match status" value="1"/>
</dbReference>
<dbReference type="AlphaFoldDB" id="A0AAV1Y489"/>
<dbReference type="GO" id="GO:0007623">
    <property type="term" value="P:circadian rhythm"/>
    <property type="evidence" value="ECO:0007669"/>
    <property type="project" value="InterPro"/>
</dbReference>
<feature type="region of interest" description="Disordered" evidence="1">
    <location>
        <begin position="244"/>
        <end position="264"/>
    </location>
</feature>
<keyword evidence="3" id="KW-1185">Reference proteome</keyword>
<name>A0AAV1Y489_LUPLU</name>
<protein>
    <recommendedName>
        <fullName evidence="4">Protein LNK2</fullName>
    </recommendedName>
</protein>
<evidence type="ECO:0000313" key="3">
    <source>
        <dbReference type="Proteomes" id="UP001497480"/>
    </source>
</evidence>
<comment type="caution">
    <text evidence="2">The sequence shown here is derived from an EMBL/GenBank/DDBJ whole genome shotgun (WGS) entry which is preliminary data.</text>
</comment>
<accession>A0AAV1Y489</accession>
<organism evidence="2 3">
    <name type="scientific">Lupinus luteus</name>
    <name type="common">European yellow lupine</name>
    <dbReference type="NCBI Taxonomy" id="3873"/>
    <lineage>
        <taxon>Eukaryota</taxon>
        <taxon>Viridiplantae</taxon>
        <taxon>Streptophyta</taxon>
        <taxon>Embryophyta</taxon>
        <taxon>Tracheophyta</taxon>
        <taxon>Spermatophyta</taxon>
        <taxon>Magnoliopsida</taxon>
        <taxon>eudicotyledons</taxon>
        <taxon>Gunneridae</taxon>
        <taxon>Pentapetalae</taxon>
        <taxon>rosids</taxon>
        <taxon>fabids</taxon>
        <taxon>Fabales</taxon>
        <taxon>Fabaceae</taxon>
        <taxon>Papilionoideae</taxon>
        <taxon>50 kb inversion clade</taxon>
        <taxon>genistoids sensu lato</taxon>
        <taxon>core genistoids</taxon>
        <taxon>Genisteae</taxon>
        <taxon>Lupinus</taxon>
    </lineage>
</organism>
<feature type="region of interest" description="Disordered" evidence="1">
    <location>
        <begin position="427"/>
        <end position="455"/>
    </location>
</feature>
<feature type="compositionally biased region" description="Polar residues" evidence="1">
    <location>
        <begin position="168"/>
        <end position="188"/>
    </location>
</feature>
<sequence>MFDWNDEELANIWGDPGESDDHIVPYPEASEDLHKNKEWNQEASAIKLTDQKITEAKTDFQGRKLGSSSKLDNSAGLSSFKYETNSWPGLSLSSSDKNDPGPMGLGTEASKNLEETIQHEKDVETFQGTHEGKEQVDFVDYGWDNIGSFDDLDQIFSNDDSMFSHANLDSSNEPWSSKDVSNCSNSPASIPLEAPSPASDLRNRSEYLETKADYVQRNHKSFPLNYKKIDDPASHDVQNAYSTTGNVGYARGRSKPTVKEQQGKQEEKVMYNFYGNLSPSTTSSGQFGNQLAPSVVQSSIIRQQKQLQGPGTLYSKIMSPYVASSVHGNHTYPAMSMPLRAQSGDLGHQSLLSEYEFSPSIVNPLKKSMDSVKPLTMTPQEKIEKLRRRQQMQAMFAIQKQKQHLGHQVPSTSKPMTKKFSLEMQSDYSDGADPEVGDLRPLPTLDPPTEQDDSNTISVAINDHSVEDTILYMLNDIISKLDVKIRLCIRDSLFRLAQSAMQRQYANDTSNTSRSIRGELEALPKEESHRYAKIPDVETETNPIDRTVAHLLFHRPLELMVNYSDNLNLPTSAKMQYESEGGKLENFPVGCLPGEDMKTDQEFSHQGFKNSCSLFAARPINQFNNNPCIYTSENASNNEHADVGTQELEASQ</sequence>
<evidence type="ECO:0000313" key="2">
    <source>
        <dbReference type="EMBL" id="CAL0328748.1"/>
    </source>
</evidence>
<gene>
    <name evidence="2" type="ORF">LLUT_LOCUS29808</name>
</gene>
<proteinExistence type="predicted"/>
<evidence type="ECO:0000256" key="1">
    <source>
        <dbReference type="SAM" id="MobiDB-lite"/>
    </source>
</evidence>
<evidence type="ECO:0008006" key="4">
    <source>
        <dbReference type="Google" id="ProtNLM"/>
    </source>
</evidence>
<dbReference type="GO" id="GO:0006355">
    <property type="term" value="P:regulation of DNA-templated transcription"/>
    <property type="evidence" value="ECO:0007669"/>
    <property type="project" value="InterPro"/>
</dbReference>